<keyword evidence="6 12" id="KW-0812">Transmembrane</keyword>
<evidence type="ECO:0000256" key="11">
    <source>
        <dbReference type="ARBA" id="ARBA00023264"/>
    </source>
</evidence>
<keyword evidence="5 12" id="KW-0808">Transferase</keyword>
<evidence type="ECO:0000256" key="12">
    <source>
        <dbReference type="RuleBase" id="RU368094"/>
    </source>
</evidence>
<evidence type="ECO:0000256" key="5">
    <source>
        <dbReference type="ARBA" id="ARBA00022679"/>
    </source>
</evidence>
<evidence type="ECO:0000256" key="2">
    <source>
        <dbReference type="ARBA" id="ARBA00004916"/>
    </source>
</evidence>
<evidence type="ECO:0000256" key="8">
    <source>
        <dbReference type="ARBA" id="ARBA00022989"/>
    </source>
</evidence>
<comment type="catalytic activity">
    <reaction evidence="12">
        <text>a 1,2-diacyl-sn-glycero-3-phosphoethanolamine + L-serine = a 1,2-diacyl-sn-glycero-3-phospho-L-serine + ethanolamine</text>
        <dbReference type="Rhea" id="RHEA:27606"/>
        <dbReference type="ChEBI" id="CHEBI:33384"/>
        <dbReference type="ChEBI" id="CHEBI:57262"/>
        <dbReference type="ChEBI" id="CHEBI:57603"/>
        <dbReference type="ChEBI" id="CHEBI:64612"/>
        <dbReference type="EC" id="2.7.8.29"/>
    </reaction>
</comment>
<evidence type="ECO:0000256" key="3">
    <source>
        <dbReference type="ARBA" id="ARBA00005189"/>
    </source>
</evidence>
<dbReference type="GO" id="GO:0006659">
    <property type="term" value="P:phosphatidylserine biosynthetic process"/>
    <property type="evidence" value="ECO:0007669"/>
    <property type="project" value="UniProtKB-UniRule"/>
</dbReference>
<dbReference type="AlphaFoldDB" id="A0A914CHA8"/>
<keyword evidence="7 12" id="KW-0256">Endoplasmic reticulum</keyword>
<keyword evidence="14" id="KW-1185">Reference proteome</keyword>
<comment type="similarity">
    <text evidence="4 12">Belongs to the phosphatidyl serine synthase family.</text>
</comment>
<keyword evidence="10 12" id="KW-0472">Membrane</keyword>
<evidence type="ECO:0000256" key="4">
    <source>
        <dbReference type="ARBA" id="ARBA00008671"/>
    </source>
</evidence>
<feature type="transmembrane region" description="Helical" evidence="12">
    <location>
        <begin position="334"/>
        <end position="353"/>
    </location>
</feature>
<feature type="transmembrane region" description="Helical" evidence="12">
    <location>
        <begin position="113"/>
        <end position="134"/>
    </location>
</feature>
<feature type="transmembrane region" description="Helical" evidence="12">
    <location>
        <begin position="430"/>
        <end position="449"/>
    </location>
</feature>
<keyword evidence="12" id="KW-0444">Lipid biosynthesis</keyword>
<sequence>MSGQEDEGPSERLFEISDEGDSDYPEQVEETLKHSDKEYNENQNSDSKAKRSRFRKRTNTEVQRLHFRMVNERIVNDITLEAFYKPHTITVLVLLCSYLTYKAFESDDDATQSNIFGGLKATAALFLVVSAMAFPNGPFIRPHPIFWRIIFGISVMYTLVLMFTLYQSFADIKAALAWIDPVGLSAEKLDEKLYAENCSDVTLERIWSYMDIFAVGHFLGWAMKALLIRHTIICWYISISWELTEVIFAHLLPNFQECWWDAIILDVILCNGLGILFGSYVCKWLEMKSYYWESIKNIRTTHGKFKRAVLQFTPESWMKVDWFSNLGRAVKRAVGLYLFIMIWLVTELNTFFLKHIFAVETSHQVVFWRIILIGLISAPSIRQYYIFLTDPKINRLGMQCWVYCAVTALEAAICIKFGRQMFPAIKLTFITMWILFLAVGTIFAVWLSVRWARYTSLTKEVSVCGRLQDCYVDSSYENLGAISDDVRRRRRRLHLHSDGGYD</sequence>
<feature type="transmembrane region" description="Helical" evidence="12">
    <location>
        <begin position="400"/>
        <end position="418"/>
    </location>
</feature>
<proteinExistence type="inferred from homology"/>
<dbReference type="GO" id="GO:0005789">
    <property type="term" value="C:endoplasmic reticulum membrane"/>
    <property type="evidence" value="ECO:0007669"/>
    <property type="project" value="UniProtKB-SubCell"/>
</dbReference>
<feature type="transmembrane region" description="Helical" evidence="12">
    <location>
        <begin position="146"/>
        <end position="166"/>
    </location>
</feature>
<dbReference type="PANTHER" id="PTHR15362">
    <property type="entry name" value="PHOSPHATIDYLINOSITOL SYNTHASE"/>
    <property type="match status" value="1"/>
</dbReference>
<dbReference type="Proteomes" id="UP000887540">
    <property type="component" value="Unplaced"/>
</dbReference>
<evidence type="ECO:0000256" key="6">
    <source>
        <dbReference type="ARBA" id="ARBA00022692"/>
    </source>
</evidence>
<organism evidence="14 15">
    <name type="scientific">Acrobeloides nanus</name>
    <dbReference type="NCBI Taxonomy" id="290746"/>
    <lineage>
        <taxon>Eukaryota</taxon>
        <taxon>Metazoa</taxon>
        <taxon>Ecdysozoa</taxon>
        <taxon>Nematoda</taxon>
        <taxon>Chromadorea</taxon>
        <taxon>Rhabditida</taxon>
        <taxon>Tylenchina</taxon>
        <taxon>Cephalobomorpha</taxon>
        <taxon>Cephaloboidea</taxon>
        <taxon>Cephalobidae</taxon>
        <taxon>Acrobeloides</taxon>
    </lineage>
</organism>
<accession>A0A914CHA8</accession>
<dbReference type="PANTHER" id="PTHR15362:SF39">
    <property type="entry name" value="PHOSPHATIDYLSERINE SYNTHASE"/>
    <property type="match status" value="1"/>
</dbReference>
<keyword evidence="8 12" id="KW-1133">Transmembrane helix</keyword>
<evidence type="ECO:0000256" key="7">
    <source>
        <dbReference type="ARBA" id="ARBA00022824"/>
    </source>
</evidence>
<comment type="function">
    <text evidence="12">Catalyzes a base-exchange reaction in which the polar head group of phosphatidylethanolamine (PE) is replaced by L-serine.</text>
</comment>
<reference evidence="15" key="1">
    <citation type="submission" date="2022-11" db="UniProtKB">
        <authorList>
            <consortium name="WormBaseParasite"/>
        </authorList>
    </citation>
    <scope>IDENTIFICATION</scope>
</reference>
<dbReference type="Pfam" id="PF03034">
    <property type="entry name" value="PSS"/>
    <property type="match status" value="1"/>
</dbReference>
<feature type="compositionally biased region" description="Basic and acidic residues" evidence="13">
    <location>
        <begin position="30"/>
        <end position="40"/>
    </location>
</feature>
<evidence type="ECO:0000256" key="1">
    <source>
        <dbReference type="ARBA" id="ARBA00004477"/>
    </source>
</evidence>
<evidence type="ECO:0000256" key="9">
    <source>
        <dbReference type="ARBA" id="ARBA00023098"/>
    </source>
</evidence>
<feature type="compositionally biased region" description="Acidic residues" evidence="13">
    <location>
        <begin position="16"/>
        <end position="29"/>
    </location>
</feature>
<dbReference type="InterPro" id="IPR004277">
    <property type="entry name" value="PSS"/>
</dbReference>
<dbReference type="WBParaSite" id="ACRNAN_scaffold1067.g14939.t1">
    <property type="protein sequence ID" value="ACRNAN_scaffold1067.g14939.t1"/>
    <property type="gene ID" value="ACRNAN_scaffold1067.g14939"/>
</dbReference>
<feature type="region of interest" description="Disordered" evidence="13">
    <location>
        <begin position="1"/>
        <end position="57"/>
    </location>
</feature>
<comment type="pathway">
    <text evidence="3">Lipid metabolism.</text>
</comment>
<feature type="transmembrane region" description="Helical" evidence="12">
    <location>
        <begin position="365"/>
        <end position="388"/>
    </location>
</feature>
<dbReference type="EC" id="2.7.8.29" evidence="12"/>
<keyword evidence="9 12" id="KW-0443">Lipid metabolism</keyword>
<evidence type="ECO:0000256" key="13">
    <source>
        <dbReference type="SAM" id="MobiDB-lite"/>
    </source>
</evidence>
<name>A0A914CHA8_9BILA</name>
<evidence type="ECO:0000313" key="15">
    <source>
        <dbReference type="WBParaSite" id="ACRNAN_scaffold1067.g14939.t1"/>
    </source>
</evidence>
<keyword evidence="12" id="KW-0594">Phospholipid biosynthesis</keyword>
<evidence type="ECO:0000256" key="10">
    <source>
        <dbReference type="ARBA" id="ARBA00023136"/>
    </source>
</evidence>
<protein>
    <recommendedName>
        <fullName evidence="12">Phosphatidylserine synthase</fullName>
        <ecNumber evidence="12">2.7.8.29</ecNumber>
    </recommendedName>
    <alternativeName>
        <fullName evidence="12">Serine-exchange enzyme</fullName>
    </alternativeName>
</protein>
<keyword evidence="11 12" id="KW-1208">Phospholipid metabolism</keyword>
<evidence type="ECO:0000313" key="14">
    <source>
        <dbReference type="Proteomes" id="UP000887540"/>
    </source>
</evidence>
<comment type="pathway">
    <text evidence="2 12">Phospholipid metabolism; phosphatidylserine biosynthesis.</text>
</comment>
<feature type="transmembrane region" description="Helical" evidence="12">
    <location>
        <begin position="259"/>
        <end position="282"/>
    </location>
</feature>
<comment type="subcellular location">
    <subcellularLocation>
        <location evidence="1 12">Endoplasmic reticulum membrane</location>
        <topology evidence="1 12">Multi-pass membrane protein</topology>
    </subcellularLocation>
</comment>
<dbReference type="GO" id="GO:0106245">
    <property type="term" value="F:L-serine-phosphatidylethanolamine phosphatidyltransferase activity"/>
    <property type="evidence" value="ECO:0007669"/>
    <property type="project" value="UniProtKB-UniRule"/>
</dbReference>